<proteinExistence type="predicted"/>
<reference evidence="2 3" key="1">
    <citation type="submission" date="2019-07" db="EMBL/GenBank/DDBJ databases">
        <title>Whole genome shotgun sequence of Lactobacillus spicheri NBRC 107155.</title>
        <authorList>
            <person name="Hosoyama A."/>
            <person name="Uohara A."/>
            <person name="Ohji S."/>
            <person name="Ichikawa N."/>
        </authorList>
    </citation>
    <scope>NUCLEOTIDE SEQUENCE [LARGE SCALE GENOMIC DNA]</scope>
    <source>
        <strain evidence="2 3">NBRC 107155</strain>
    </source>
</reference>
<comment type="caution">
    <text evidence="2">The sequence shown here is derived from an EMBL/GenBank/DDBJ whole genome shotgun (WGS) entry which is preliminary data.</text>
</comment>
<keyword evidence="3" id="KW-1185">Reference proteome</keyword>
<evidence type="ECO:0000313" key="2">
    <source>
        <dbReference type="EMBL" id="GEO65902.1"/>
    </source>
</evidence>
<accession>A0ABQ0WLI5</accession>
<name>A0ABQ0WLI5_9LACO</name>
<gene>
    <name evidence="2" type="ORF">LSP04_03210</name>
</gene>
<evidence type="ECO:0000313" key="3">
    <source>
        <dbReference type="Proteomes" id="UP000321691"/>
    </source>
</evidence>
<feature type="compositionally biased region" description="Basic and acidic residues" evidence="1">
    <location>
        <begin position="14"/>
        <end position="40"/>
    </location>
</feature>
<evidence type="ECO:0000256" key="1">
    <source>
        <dbReference type="SAM" id="MobiDB-lite"/>
    </source>
</evidence>
<dbReference type="EMBL" id="BJZI01000003">
    <property type="protein sequence ID" value="GEO65902.1"/>
    <property type="molecule type" value="Genomic_DNA"/>
</dbReference>
<organism evidence="2 3">
    <name type="scientific">Levilactobacillus spicheri</name>
    <dbReference type="NCBI Taxonomy" id="216463"/>
    <lineage>
        <taxon>Bacteria</taxon>
        <taxon>Bacillati</taxon>
        <taxon>Bacillota</taxon>
        <taxon>Bacilli</taxon>
        <taxon>Lactobacillales</taxon>
        <taxon>Lactobacillaceae</taxon>
        <taxon>Levilactobacillus</taxon>
    </lineage>
</organism>
<sequence>MVNKGMSPDEFDDANFHRMQEILQARDPDERPEDPMEMLKRLGITPGNM</sequence>
<feature type="region of interest" description="Disordered" evidence="1">
    <location>
        <begin position="1"/>
        <end position="49"/>
    </location>
</feature>
<dbReference type="Proteomes" id="UP000321691">
    <property type="component" value="Unassembled WGS sequence"/>
</dbReference>
<protein>
    <submittedName>
        <fullName evidence="2">Uncharacterized protein</fullName>
    </submittedName>
</protein>